<organism evidence="1 2">
    <name type="scientific">Elysia marginata</name>
    <dbReference type="NCBI Taxonomy" id="1093978"/>
    <lineage>
        <taxon>Eukaryota</taxon>
        <taxon>Metazoa</taxon>
        <taxon>Spiralia</taxon>
        <taxon>Lophotrochozoa</taxon>
        <taxon>Mollusca</taxon>
        <taxon>Gastropoda</taxon>
        <taxon>Heterobranchia</taxon>
        <taxon>Euthyneura</taxon>
        <taxon>Panpulmonata</taxon>
        <taxon>Sacoglossa</taxon>
        <taxon>Placobranchoidea</taxon>
        <taxon>Plakobranchidae</taxon>
        <taxon>Elysia</taxon>
    </lineage>
</organism>
<gene>
    <name evidence="1" type="ORF">ElyMa_003347200</name>
</gene>
<sequence>MDKTGQTTLFQLPTGYNRLKAHLYETYKIGHADICSCGEAVETVERAIKHRQNYRLVRQAVRSSPTDLQTKLWGNIEELEKSNIFIHQTVVTI</sequence>
<proteinExistence type="predicted"/>
<evidence type="ECO:0000313" key="1">
    <source>
        <dbReference type="EMBL" id="GFS21781.1"/>
    </source>
</evidence>
<protein>
    <submittedName>
        <fullName evidence="1">Uncharacterized protein</fullName>
    </submittedName>
</protein>
<accession>A0AAV4JHE9</accession>
<dbReference type="AlphaFoldDB" id="A0AAV4JHE9"/>
<dbReference type="Proteomes" id="UP000762676">
    <property type="component" value="Unassembled WGS sequence"/>
</dbReference>
<keyword evidence="2" id="KW-1185">Reference proteome</keyword>
<comment type="caution">
    <text evidence="1">The sequence shown here is derived from an EMBL/GenBank/DDBJ whole genome shotgun (WGS) entry which is preliminary data.</text>
</comment>
<name>A0AAV4JHE9_9GAST</name>
<reference evidence="1 2" key="1">
    <citation type="journal article" date="2021" name="Elife">
        <title>Chloroplast acquisition without the gene transfer in kleptoplastic sea slugs, Plakobranchus ocellatus.</title>
        <authorList>
            <person name="Maeda T."/>
            <person name="Takahashi S."/>
            <person name="Yoshida T."/>
            <person name="Shimamura S."/>
            <person name="Takaki Y."/>
            <person name="Nagai Y."/>
            <person name="Toyoda A."/>
            <person name="Suzuki Y."/>
            <person name="Arimoto A."/>
            <person name="Ishii H."/>
            <person name="Satoh N."/>
            <person name="Nishiyama T."/>
            <person name="Hasebe M."/>
            <person name="Maruyama T."/>
            <person name="Minagawa J."/>
            <person name="Obokata J."/>
            <person name="Shigenobu S."/>
        </authorList>
    </citation>
    <scope>NUCLEOTIDE SEQUENCE [LARGE SCALE GENOMIC DNA]</scope>
</reference>
<evidence type="ECO:0000313" key="2">
    <source>
        <dbReference type="Proteomes" id="UP000762676"/>
    </source>
</evidence>
<dbReference type="EMBL" id="BMAT01006898">
    <property type="protein sequence ID" value="GFS21781.1"/>
    <property type="molecule type" value="Genomic_DNA"/>
</dbReference>